<dbReference type="Gene3D" id="1.10.10.1100">
    <property type="entry name" value="BFD-like [2Fe-2S]-binding domain"/>
    <property type="match status" value="1"/>
</dbReference>
<dbReference type="InterPro" id="IPR013977">
    <property type="entry name" value="GcvT_C"/>
</dbReference>
<keyword evidence="2" id="KW-0808">Transferase</keyword>
<keyword evidence="3" id="KW-0560">Oxidoreductase</keyword>
<sequence length="1012" mass="112564">MRLDNHKSSLIDYSKPLSFIFNNKSYKGFHGDTLASALIANNVLFYARSFKYGRKRGLMGAGVEEPNALVSLEIGGRYTPNMKATEVMLYNGLSAVSSSNPNSFDFRAMIKPLHRFMPAGFYYKTFIKQRVWSLVEDSLRSLSGFSKAPTEVDEDVYDHVFQHTEFLVVGGGVSGITAALEILNHSKNARVILVDERECLGGELLSEFSTDESSYDWHEESINSLSKFKNEDNSRLKILTSATAYAWYDHNYIEVLQTNATGQSTLRDGVRSARKVLHKVRAKEVILATGAHERPMLFETNDLANIMLSQSVRRYIEEFGVVSGRKVILYGNNDSIYSTAISLNNNNIDCKVIDVRAPGGESEIVIKAKNSGIDIIQGYAIRKANGASSIKGVEISKVELQSKPPHWQSQWRLTKDTQTLECDLLATSGGFNPVVHLDCHCGGKTYFDEYSQSFLPQKKRKSRKVCGAVNSVGFWKDAILDAKNKAQQSLESMGEVKKASIQPLTKECSNYYKVDRFFTPSEILNKPKVFIDMQNDVTTLDVALAIREGYQSIEHIKRYTAMGFGTDQGKTGNINGIAVAAEFLDVPMSDVGTTTFRPAYTGVDFGAMAGREVGDFFDPQRYTTIHNSHVESGAEFELVGQWFRPWFYPMEGEDMHQAVNRECRSVRNSLGMMDASTLGKIDVQGKDAREFLSRVYTNAWMKLAPGSCRYGLMCNEKGMIIDDGVSACINDNHFIMTTTTGGAASVYSTLEMWLQTEWSDLDVHLNSVTDQFSTVAVVGPNARKLMEVLCEDVDFNKESFKFMQWRPGTVCGVNARIMRISFSGELAYEINIEANYGRFIWDQVALAGKPWNITPYGTESMHVLRAEKGYIIVGQDTDGSMTPMDVNMSWILAKDKSFSYIGQRSFSIAALNSNDRLQLVGLLTKDAQVVLPEGSHIISNKGVSIGYVTSSYYSSALGRSIALAQLKGGLSKITETVLVKIVQEKQGLKEIPCEVSSSVFYDAKGEKVDGNE</sequence>
<evidence type="ECO:0000313" key="9">
    <source>
        <dbReference type="Proteomes" id="UP000068905"/>
    </source>
</evidence>
<dbReference type="Proteomes" id="UP000068905">
    <property type="component" value="Chromosome"/>
</dbReference>
<proteinExistence type="inferred from homology"/>
<dbReference type="InterPro" id="IPR028896">
    <property type="entry name" value="GcvT/YgfZ/DmdA"/>
</dbReference>
<evidence type="ECO:0000259" key="6">
    <source>
        <dbReference type="Pfam" id="PF08669"/>
    </source>
</evidence>
<dbReference type="SUPFAM" id="SSF101790">
    <property type="entry name" value="Aminomethyltransferase beta-barrel domain"/>
    <property type="match status" value="1"/>
</dbReference>
<dbReference type="KEGG" id="tsn:W908_00625"/>
<dbReference type="InterPro" id="IPR029043">
    <property type="entry name" value="GcvT/YgfZ_C"/>
</dbReference>
<evidence type="ECO:0000256" key="2">
    <source>
        <dbReference type="ARBA" id="ARBA00022576"/>
    </source>
</evidence>
<name>A0A0M3T1M8_9GAMM</name>
<dbReference type="InterPro" id="IPR041854">
    <property type="entry name" value="BFD-like_2Fe2S-bd_dom_sf"/>
</dbReference>
<comment type="similarity">
    <text evidence="1">Belongs to the GcvT family.</text>
</comment>
<dbReference type="InterPro" id="IPR027266">
    <property type="entry name" value="TrmE/GcvT-like"/>
</dbReference>
<reference evidence="8 9" key="1">
    <citation type="journal article" date="2015" name="Genome Announc.">
        <title>Genome Sequence of 'Candidatus Thioglobus singularis' Strain PS1, a Mixotroph from the SUP05 Clade of Marine Gammaproteobacteria.</title>
        <authorList>
            <person name="Marshall K.T."/>
            <person name="Morris R.M."/>
        </authorList>
    </citation>
    <scope>NUCLEOTIDE SEQUENCE [LARGE SCALE GENOMIC DNA]</scope>
    <source>
        <strain evidence="8 9">PS1</strain>
    </source>
</reference>
<dbReference type="Gene3D" id="3.10.20.440">
    <property type="entry name" value="2Fe-2S iron-sulphur cluster binding domain, sarcosine oxidase, alpha subunit, N-terminal domain"/>
    <property type="match status" value="1"/>
</dbReference>
<dbReference type="GO" id="GO:0016491">
    <property type="term" value="F:oxidoreductase activity"/>
    <property type="evidence" value="ECO:0007669"/>
    <property type="project" value="UniProtKB-KW"/>
</dbReference>
<dbReference type="Pfam" id="PF01571">
    <property type="entry name" value="GCV_T"/>
    <property type="match status" value="1"/>
</dbReference>
<dbReference type="InterPro" id="IPR023753">
    <property type="entry name" value="FAD/NAD-binding_dom"/>
</dbReference>
<dbReference type="InterPro" id="IPR036188">
    <property type="entry name" value="FAD/NAD-bd_sf"/>
</dbReference>
<keyword evidence="2" id="KW-0032">Aminotransferase</keyword>
<dbReference type="InterPro" id="IPR006222">
    <property type="entry name" value="GCVT_N"/>
</dbReference>
<evidence type="ECO:0000313" key="8">
    <source>
        <dbReference type="EMBL" id="ALE01245.1"/>
    </source>
</evidence>
<dbReference type="SUPFAM" id="SSF51905">
    <property type="entry name" value="FAD/NAD(P)-binding domain"/>
    <property type="match status" value="1"/>
</dbReference>
<feature type="domain" description="Aminomethyltransferase C-terminal" evidence="6">
    <location>
        <begin position="918"/>
        <end position="1002"/>
    </location>
</feature>
<accession>A0A0M3T1M8</accession>
<dbReference type="AlphaFoldDB" id="A0A0M3T1M8"/>
<dbReference type="InterPro" id="IPR042204">
    <property type="entry name" value="2Fe-2S-bd_N"/>
</dbReference>
<dbReference type="Gene3D" id="3.50.50.60">
    <property type="entry name" value="FAD/NAD(P)-binding domain"/>
    <property type="match status" value="1"/>
</dbReference>
<feature type="domain" description="GCVT N-terminal" evidence="4">
    <location>
        <begin position="625"/>
        <end position="896"/>
    </location>
</feature>
<dbReference type="Pfam" id="PF08669">
    <property type="entry name" value="GCV_T_C"/>
    <property type="match status" value="1"/>
</dbReference>
<keyword evidence="9" id="KW-1185">Reference proteome</keyword>
<protein>
    <submittedName>
        <fullName evidence="8">Sarcosine oxidase subunit alpha</fullName>
    </submittedName>
</protein>
<evidence type="ECO:0000259" key="5">
    <source>
        <dbReference type="Pfam" id="PF07992"/>
    </source>
</evidence>
<dbReference type="PANTHER" id="PTHR43757">
    <property type="entry name" value="AMINOMETHYLTRANSFERASE"/>
    <property type="match status" value="1"/>
</dbReference>
<dbReference type="PANTHER" id="PTHR43757:SF2">
    <property type="entry name" value="AMINOMETHYLTRANSFERASE, MITOCHONDRIAL"/>
    <property type="match status" value="1"/>
</dbReference>
<feature type="domain" description="FAD/NAD(P)-binding" evidence="5">
    <location>
        <begin position="166"/>
        <end position="300"/>
    </location>
</feature>
<dbReference type="STRING" id="1125411.W908_00625"/>
<evidence type="ECO:0000256" key="1">
    <source>
        <dbReference type="ARBA" id="ARBA00008609"/>
    </source>
</evidence>
<dbReference type="SUPFAM" id="SSF103025">
    <property type="entry name" value="Folate-binding domain"/>
    <property type="match status" value="1"/>
</dbReference>
<dbReference type="Pfam" id="PF17806">
    <property type="entry name" value="SO_alpha_A3"/>
    <property type="match status" value="1"/>
</dbReference>
<gene>
    <name evidence="8" type="ORF">W908_00625</name>
</gene>
<evidence type="ECO:0000256" key="3">
    <source>
        <dbReference type="ARBA" id="ARBA00023002"/>
    </source>
</evidence>
<organism evidence="8 9">
    <name type="scientific">Candidatus Pseudothioglobus singularis PS1</name>
    <dbReference type="NCBI Taxonomy" id="1125411"/>
    <lineage>
        <taxon>Bacteria</taxon>
        <taxon>Pseudomonadati</taxon>
        <taxon>Pseudomonadota</taxon>
        <taxon>Gammaproteobacteria</taxon>
        <taxon>Candidatus Pseudothioglobaceae</taxon>
        <taxon>Candidatus Pseudothioglobus</taxon>
    </lineage>
</organism>
<dbReference type="InterPro" id="IPR041117">
    <property type="entry name" value="SoxA_A3"/>
</dbReference>
<dbReference type="Pfam" id="PF07992">
    <property type="entry name" value="Pyr_redox_2"/>
    <property type="match status" value="1"/>
</dbReference>
<dbReference type="Gene3D" id="3.30.1360.120">
    <property type="entry name" value="Probable tRNA modification gtpase trme, domain 1"/>
    <property type="match status" value="1"/>
</dbReference>
<dbReference type="PATRIC" id="fig|1125411.7.peg.124"/>
<dbReference type="EMBL" id="CP006911">
    <property type="protein sequence ID" value="ALE01245.1"/>
    <property type="molecule type" value="Genomic_DNA"/>
</dbReference>
<feature type="domain" description="SoxA A3" evidence="7">
    <location>
        <begin position="527"/>
        <end position="611"/>
    </location>
</feature>
<dbReference type="OrthoDB" id="9774591at2"/>
<dbReference type="PRINTS" id="PR00469">
    <property type="entry name" value="PNDRDTASEII"/>
</dbReference>
<evidence type="ECO:0000259" key="7">
    <source>
        <dbReference type="Pfam" id="PF17806"/>
    </source>
</evidence>
<dbReference type="RefSeq" id="WP_053819529.1">
    <property type="nucleotide sequence ID" value="NZ_CP006911.1"/>
</dbReference>
<dbReference type="Pfam" id="PF13510">
    <property type="entry name" value="Fer2_4"/>
    <property type="match status" value="1"/>
</dbReference>
<evidence type="ECO:0000259" key="4">
    <source>
        <dbReference type="Pfam" id="PF01571"/>
    </source>
</evidence>
<dbReference type="GO" id="GO:0008483">
    <property type="term" value="F:transaminase activity"/>
    <property type="evidence" value="ECO:0007669"/>
    <property type="project" value="UniProtKB-KW"/>
</dbReference>